<feature type="region of interest" description="Disordered" evidence="1">
    <location>
        <begin position="98"/>
        <end position="125"/>
    </location>
</feature>
<proteinExistence type="predicted"/>
<sequence length="125" mass="14389">MARRRSPQEEKLLSYTRDRRNWYGENDKASRKGVPRAKSRVSRRNRRAEAMALSGGRTTADLDAGADVQERVERNRRARWAKAPDVPLATEVLYKMGRRSARGDGAADERAERVRSRLRGAPRRR</sequence>
<evidence type="ECO:0000313" key="3">
    <source>
        <dbReference type="Proteomes" id="UP000676079"/>
    </source>
</evidence>
<name>A0ABX8BWF4_9ACTN</name>
<gene>
    <name evidence="2" type="ORF">KGD84_15095</name>
</gene>
<dbReference type="EMBL" id="CP074133">
    <property type="protein sequence ID" value="QUX25447.1"/>
    <property type="molecule type" value="Genomic_DNA"/>
</dbReference>
<evidence type="ECO:0000256" key="1">
    <source>
        <dbReference type="SAM" id="MobiDB-lite"/>
    </source>
</evidence>
<protein>
    <submittedName>
        <fullName evidence="2">Uncharacterized protein</fullName>
    </submittedName>
</protein>
<dbReference type="Proteomes" id="UP000676079">
    <property type="component" value="Chromosome"/>
</dbReference>
<feature type="compositionally biased region" description="Basic residues" evidence="1">
    <location>
        <begin position="116"/>
        <end position="125"/>
    </location>
</feature>
<dbReference type="RefSeq" id="WP_220561001.1">
    <property type="nucleotide sequence ID" value="NZ_CP074133.1"/>
</dbReference>
<feature type="compositionally biased region" description="Basic and acidic residues" evidence="1">
    <location>
        <begin position="101"/>
        <end position="115"/>
    </location>
</feature>
<keyword evidence="3" id="KW-1185">Reference proteome</keyword>
<organism evidence="2 3">
    <name type="scientific">Nocardiopsis changdeensis</name>
    <dbReference type="NCBI Taxonomy" id="2831969"/>
    <lineage>
        <taxon>Bacteria</taxon>
        <taxon>Bacillati</taxon>
        <taxon>Actinomycetota</taxon>
        <taxon>Actinomycetes</taxon>
        <taxon>Streptosporangiales</taxon>
        <taxon>Nocardiopsidaceae</taxon>
        <taxon>Nocardiopsis</taxon>
    </lineage>
</organism>
<accession>A0ABX8BWF4</accession>
<feature type="region of interest" description="Disordered" evidence="1">
    <location>
        <begin position="1"/>
        <end position="67"/>
    </location>
</feature>
<feature type="compositionally biased region" description="Basic residues" evidence="1">
    <location>
        <begin position="31"/>
        <end position="46"/>
    </location>
</feature>
<reference evidence="2 3" key="1">
    <citation type="submission" date="2021-05" db="EMBL/GenBank/DDBJ databases">
        <title>Direct Submission.</title>
        <authorList>
            <person name="Li K."/>
            <person name="Gao J."/>
        </authorList>
    </citation>
    <scope>NUCLEOTIDE SEQUENCE [LARGE SCALE GENOMIC DNA]</scope>
    <source>
        <strain evidence="2 3">Mg02</strain>
    </source>
</reference>
<feature type="compositionally biased region" description="Basic and acidic residues" evidence="1">
    <location>
        <begin position="1"/>
        <end position="30"/>
    </location>
</feature>
<evidence type="ECO:0000313" key="2">
    <source>
        <dbReference type="EMBL" id="QUX25447.1"/>
    </source>
</evidence>